<keyword evidence="2" id="KW-1185">Reference proteome</keyword>
<dbReference type="EMBL" id="CAJNOC010009642">
    <property type="protein sequence ID" value="CAF1131303.1"/>
    <property type="molecule type" value="Genomic_DNA"/>
</dbReference>
<proteinExistence type="predicted"/>
<evidence type="ECO:0000313" key="1">
    <source>
        <dbReference type="EMBL" id="CAF1131303.1"/>
    </source>
</evidence>
<comment type="caution">
    <text evidence="1">The sequence shown here is derived from an EMBL/GenBank/DDBJ whole genome shotgun (WGS) entry which is preliminary data.</text>
</comment>
<dbReference type="Proteomes" id="UP000663879">
    <property type="component" value="Unassembled WGS sequence"/>
</dbReference>
<feature type="non-terminal residue" evidence="1">
    <location>
        <position position="303"/>
    </location>
</feature>
<accession>A0A814RBN8</accession>
<protein>
    <submittedName>
        <fullName evidence="1">Uncharacterized protein</fullName>
    </submittedName>
</protein>
<gene>
    <name evidence="1" type="ORF">OXX778_LOCUS22487</name>
</gene>
<evidence type="ECO:0000313" key="2">
    <source>
        <dbReference type="Proteomes" id="UP000663879"/>
    </source>
</evidence>
<organism evidence="1 2">
    <name type="scientific">Brachionus calyciflorus</name>
    <dbReference type="NCBI Taxonomy" id="104777"/>
    <lineage>
        <taxon>Eukaryota</taxon>
        <taxon>Metazoa</taxon>
        <taxon>Spiralia</taxon>
        <taxon>Gnathifera</taxon>
        <taxon>Rotifera</taxon>
        <taxon>Eurotatoria</taxon>
        <taxon>Monogononta</taxon>
        <taxon>Pseudotrocha</taxon>
        <taxon>Ploima</taxon>
        <taxon>Brachionidae</taxon>
        <taxon>Brachionus</taxon>
    </lineage>
</organism>
<dbReference type="AlphaFoldDB" id="A0A814RBN8"/>
<reference evidence="1" key="1">
    <citation type="submission" date="2021-02" db="EMBL/GenBank/DDBJ databases">
        <authorList>
            <person name="Nowell W R."/>
        </authorList>
    </citation>
    <scope>NUCLEOTIDE SEQUENCE</scope>
    <source>
        <strain evidence="1">Ploen Becks lab</strain>
    </source>
</reference>
<sequence>TLNKIRSSNKPSIPDDFASFEISGEFTRTIIQQEFLRYDNNSKDSIVTNTQSRQDAQKDLIYSLFRVEFSSSNDFTENFHGISYHVRYPYDKVFDTDSVDDFIQVNENASPIELVEFPEIDLNFTTDREITVPLNEDQLVNNIQSQSPFLTTLNNAIGEANQVLYSNFETLIPESNMHDFQPVRINRLKPLYEQMQQIDDEIESEEEFDYINGIRDNAVLDQMFEEKRNERARLEEKIKIRVSQLTSENIENEIHPFWQISKLTRQRITDNDVQLAEKRLMRKIREEETNNMHLEFLERYQNK</sequence>
<name>A0A814RBN8_9BILA</name>